<keyword evidence="8" id="KW-1133">Transmembrane helix</keyword>
<dbReference type="SMART" id="SM00387">
    <property type="entry name" value="HATPase_c"/>
    <property type="match status" value="1"/>
</dbReference>
<dbReference type="InterPro" id="IPR005467">
    <property type="entry name" value="His_kinase_dom"/>
</dbReference>
<comment type="catalytic activity">
    <reaction evidence="1">
        <text>ATP + protein L-histidine = ADP + protein N-phospho-L-histidine.</text>
        <dbReference type="EC" id="2.7.13.3"/>
    </reaction>
</comment>
<dbReference type="InterPro" id="IPR003594">
    <property type="entry name" value="HATPase_dom"/>
</dbReference>
<dbReference type="CDD" id="cd06225">
    <property type="entry name" value="HAMP"/>
    <property type="match status" value="1"/>
</dbReference>
<keyword evidence="8" id="KW-0812">Transmembrane</keyword>
<protein>
    <recommendedName>
        <fullName evidence="3">histidine kinase</fullName>
        <ecNumber evidence="3">2.7.13.3</ecNumber>
    </recommendedName>
</protein>
<evidence type="ECO:0000256" key="6">
    <source>
        <dbReference type="ARBA" id="ARBA00022777"/>
    </source>
</evidence>
<keyword evidence="12" id="KW-1185">Reference proteome</keyword>
<dbReference type="CDD" id="cd00082">
    <property type="entry name" value="HisKA"/>
    <property type="match status" value="1"/>
</dbReference>
<dbReference type="PROSITE" id="PS50109">
    <property type="entry name" value="HIS_KIN"/>
    <property type="match status" value="1"/>
</dbReference>
<evidence type="ECO:0000256" key="3">
    <source>
        <dbReference type="ARBA" id="ARBA00012438"/>
    </source>
</evidence>
<dbReference type="InterPro" id="IPR035965">
    <property type="entry name" value="PAS-like_dom_sf"/>
</dbReference>
<evidence type="ECO:0000313" key="12">
    <source>
        <dbReference type="Proteomes" id="UP001210339"/>
    </source>
</evidence>
<accession>A0ABY7QUM3</accession>
<feature type="domain" description="Histidine kinase" evidence="9">
    <location>
        <begin position="370"/>
        <end position="588"/>
    </location>
</feature>
<dbReference type="SUPFAM" id="SSF55785">
    <property type="entry name" value="PYP-like sensor domain (PAS domain)"/>
    <property type="match status" value="1"/>
</dbReference>
<evidence type="ECO:0000256" key="5">
    <source>
        <dbReference type="ARBA" id="ARBA00022679"/>
    </source>
</evidence>
<proteinExistence type="predicted"/>
<dbReference type="InterPro" id="IPR036890">
    <property type="entry name" value="HATPase_C_sf"/>
</dbReference>
<dbReference type="InterPro" id="IPR036097">
    <property type="entry name" value="HisK_dim/P_sf"/>
</dbReference>
<evidence type="ECO:0000256" key="1">
    <source>
        <dbReference type="ARBA" id="ARBA00000085"/>
    </source>
</evidence>
<dbReference type="InterPro" id="IPR003661">
    <property type="entry name" value="HisK_dim/P_dom"/>
</dbReference>
<dbReference type="InterPro" id="IPR003660">
    <property type="entry name" value="HAMP_dom"/>
</dbReference>
<dbReference type="InterPro" id="IPR050351">
    <property type="entry name" value="BphY/WalK/GraS-like"/>
</dbReference>
<keyword evidence="4" id="KW-0597">Phosphoprotein</keyword>
<organism evidence="11 12">
    <name type="scientific">Peptoniphilus equinus</name>
    <dbReference type="NCBI Taxonomy" id="3016343"/>
    <lineage>
        <taxon>Bacteria</taxon>
        <taxon>Bacillati</taxon>
        <taxon>Bacillota</taxon>
        <taxon>Tissierellia</taxon>
        <taxon>Tissierellales</taxon>
        <taxon>Peptoniphilaceae</taxon>
        <taxon>Peptoniphilus</taxon>
    </lineage>
</organism>
<dbReference type="GO" id="GO:0005524">
    <property type="term" value="F:ATP binding"/>
    <property type="evidence" value="ECO:0007669"/>
    <property type="project" value="UniProtKB-KW"/>
</dbReference>
<dbReference type="SUPFAM" id="SSF47384">
    <property type="entry name" value="Homodimeric domain of signal transducing histidine kinase"/>
    <property type="match status" value="1"/>
</dbReference>
<dbReference type="CDD" id="cd00075">
    <property type="entry name" value="HATPase"/>
    <property type="match status" value="1"/>
</dbReference>
<gene>
    <name evidence="11" type="ORF">O6R05_00380</name>
</gene>
<feature type="transmembrane region" description="Helical" evidence="8">
    <location>
        <begin position="179"/>
        <end position="199"/>
    </location>
</feature>
<keyword evidence="7" id="KW-0902">Two-component regulatory system</keyword>
<sequence length="592" mass="65786">MFSSIKYRFITLYLILMLLCMAIVGTFIINRLESVQVDNATENMHATMNSIISTSNYLNTDNWLENNDKIIDTFVSWRLMPSQVLYAITSDKGDPLIIAASRNSNNPVALSNDALEPDMVLQALAGNEEERTVHAGTEDVHEKHIAKPVFAPGGQVMGVLYMTESLTAIYNVVDNARVILTYATGIAVFITAILGYFLANSITTPIRAVTKKARKMANGDFHQHVDVKSNDEIGKLGSMFNLLTEKLNATIADMELERGKLDSIFTYMQEGLVAVDRNGTLVHVNPTAKRILKKPDAAELDLSPLPLNKVDYNDFTTLVGEEELLLKGKYYKIKYGPFRRERSIQGLIVVFQDVTREHNLDALRKEFVANVSHELKTPITTVQTYSETLLDSDLLEGPQKHFIATINHEAQRMGQLVTDLLALSNIDYGTHAMTLAPISLRSVIDETLSNLKVMIAQKNHRITLHLPEDTPAVLADRSALERILNNIISNAVKYTDPNGHIDICAESAVPDSVTLRVQDNGIGIPKEDLGRIFERFYRVEKSRSRAMGGTGLGLSIAKEMTDRMHGKLTIDSELGVGTTVHLTLRSPHNEGQ</sequence>
<dbReference type="Proteomes" id="UP001210339">
    <property type="component" value="Chromosome"/>
</dbReference>
<dbReference type="SMART" id="SM00304">
    <property type="entry name" value="HAMP"/>
    <property type="match status" value="1"/>
</dbReference>
<evidence type="ECO:0000256" key="7">
    <source>
        <dbReference type="ARBA" id="ARBA00023012"/>
    </source>
</evidence>
<evidence type="ECO:0000256" key="4">
    <source>
        <dbReference type="ARBA" id="ARBA00022553"/>
    </source>
</evidence>
<evidence type="ECO:0000259" key="9">
    <source>
        <dbReference type="PROSITE" id="PS50109"/>
    </source>
</evidence>
<dbReference type="Pfam" id="PF02518">
    <property type="entry name" value="HATPase_c"/>
    <property type="match status" value="1"/>
</dbReference>
<dbReference type="SUPFAM" id="SSF158472">
    <property type="entry name" value="HAMP domain-like"/>
    <property type="match status" value="1"/>
</dbReference>
<keyword evidence="11" id="KW-0547">Nucleotide-binding</keyword>
<keyword evidence="8" id="KW-0472">Membrane</keyword>
<dbReference type="Gene3D" id="6.10.340.10">
    <property type="match status" value="1"/>
</dbReference>
<evidence type="ECO:0000313" key="11">
    <source>
        <dbReference type="EMBL" id="WBW50056.1"/>
    </source>
</evidence>
<evidence type="ECO:0000256" key="2">
    <source>
        <dbReference type="ARBA" id="ARBA00004370"/>
    </source>
</evidence>
<reference evidence="11 12" key="1">
    <citation type="submission" date="2023-01" db="EMBL/GenBank/DDBJ databases">
        <authorList>
            <person name="Lee S.H."/>
            <person name="Jung H.S."/>
            <person name="Yun J.U."/>
        </authorList>
    </citation>
    <scope>NUCLEOTIDE SEQUENCE [LARGE SCALE GENOMIC DNA]</scope>
    <source>
        <strain evidence="11 12">CBA3646</strain>
    </source>
</reference>
<keyword evidence="6" id="KW-0418">Kinase</keyword>
<dbReference type="PRINTS" id="PR00344">
    <property type="entry name" value="BCTRLSENSOR"/>
</dbReference>
<evidence type="ECO:0000259" key="10">
    <source>
        <dbReference type="PROSITE" id="PS50885"/>
    </source>
</evidence>
<dbReference type="Pfam" id="PF00512">
    <property type="entry name" value="HisKA"/>
    <property type="match status" value="1"/>
</dbReference>
<keyword evidence="11" id="KW-0067">ATP-binding</keyword>
<dbReference type="RefSeq" id="WP_271191587.1">
    <property type="nucleotide sequence ID" value="NZ_CP115667.1"/>
</dbReference>
<feature type="domain" description="HAMP" evidence="10">
    <location>
        <begin position="200"/>
        <end position="252"/>
    </location>
</feature>
<dbReference type="Gene3D" id="3.30.450.20">
    <property type="entry name" value="PAS domain"/>
    <property type="match status" value="1"/>
</dbReference>
<dbReference type="Gene3D" id="1.10.287.130">
    <property type="match status" value="1"/>
</dbReference>
<dbReference type="SUPFAM" id="SSF55874">
    <property type="entry name" value="ATPase domain of HSP90 chaperone/DNA topoisomerase II/histidine kinase"/>
    <property type="match status" value="1"/>
</dbReference>
<dbReference type="PANTHER" id="PTHR45453:SF1">
    <property type="entry name" value="PHOSPHATE REGULON SENSOR PROTEIN PHOR"/>
    <property type="match status" value="1"/>
</dbReference>
<feature type="transmembrane region" description="Helical" evidence="8">
    <location>
        <begin position="12"/>
        <end position="29"/>
    </location>
</feature>
<comment type="subcellular location">
    <subcellularLocation>
        <location evidence="2">Membrane</location>
    </subcellularLocation>
</comment>
<dbReference type="Pfam" id="PF00672">
    <property type="entry name" value="HAMP"/>
    <property type="match status" value="1"/>
</dbReference>
<dbReference type="EC" id="2.7.13.3" evidence="3"/>
<dbReference type="EMBL" id="CP115667">
    <property type="protein sequence ID" value="WBW50056.1"/>
    <property type="molecule type" value="Genomic_DNA"/>
</dbReference>
<dbReference type="SMART" id="SM00388">
    <property type="entry name" value="HisKA"/>
    <property type="match status" value="1"/>
</dbReference>
<name>A0ABY7QUM3_9FIRM</name>
<dbReference type="Gene3D" id="3.30.565.10">
    <property type="entry name" value="Histidine kinase-like ATPase, C-terminal domain"/>
    <property type="match status" value="1"/>
</dbReference>
<evidence type="ECO:0000256" key="8">
    <source>
        <dbReference type="SAM" id="Phobius"/>
    </source>
</evidence>
<dbReference type="InterPro" id="IPR004358">
    <property type="entry name" value="Sig_transdc_His_kin-like_C"/>
</dbReference>
<dbReference type="PANTHER" id="PTHR45453">
    <property type="entry name" value="PHOSPHATE REGULON SENSOR PROTEIN PHOR"/>
    <property type="match status" value="1"/>
</dbReference>
<keyword evidence="5" id="KW-0808">Transferase</keyword>
<dbReference type="PROSITE" id="PS50885">
    <property type="entry name" value="HAMP"/>
    <property type="match status" value="1"/>
</dbReference>